<accession>A0ABT7N3A5</accession>
<proteinExistence type="predicted"/>
<comment type="caution">
    <text evidence="2">The sequence shown here is derived from an EMBL/GenBank/DDBJ whole genome shotgun (WGS) entry which is preliminary data.</text>
</comment>
<gene>
    <name evidence="2" type="ORF">QSV35_17775</name>
</gene>
<dbReference type="InterPro" id="IPR035903">
    <property type="entry name" value="HesB-like_dom_sf"/>
</dbReference>
<dbReference type="Proteomes" id="UP001235064">
    <property type="component" value="Unassembled WGS sequence"/>
</dbReference>
<dbReference type="RefSeq" id="WP_286290207.1">
    <property type="nucleotide sequence ID" value="NZ_JASXSZ010000006.1"/>
</dbReference>
<dbReference type="SUPFAM" id="SSF89360">
    <property type="entry name" value="HesB-like domain"/>
    <property type="match status" value="1"/>
</dbReference>
<protein>
    <submittedName>
        <fullName evidence="2">Iron-sulfur cluster biosynthesis family protein</fullName>
    </submittedName>
</protein>
<dbReference type="Pfam" id="PF01521">
    <property type="entry name" value="Fe-S_biosyn"/>
    <property type="match status" value="1"/>
</dbReference>
<dbReference type="InterPro" id="IPR000361">
    <property type="entry name" value="ATAP_core_dom"/>
</dbReference>
<feature type="domain" description="Core" evidence="1">
    <location>
        <begin position="2"/>
        <end position="80"/>
    </location>
</feature>
<dbReference type="EMBL" id="JASXSZ010000006">
    <property type="protein sequence ID" value="MDL9981186.1"/>
    <property type="molecule type" value="Genomic_DNA"/>
</dbReference>
<sequence length="93" mass="9818">MLTMTENAAQAVKSIVERNPQVDDGGVRIRTTGTGEGFELNVVSAPEPADTVIRTDGASVYLDELAAIALEDRVLDAEVSDEGAVQFALAAQR</sequence>
<keyword evidence="3" id="KW-1185">Reference proteome</keyword>
<evidence type="ECO:0000313" key="3">
    <source>
        <dbReference type="Proteomes" id="UP001235064"/>
    </source>
</evidence>
<reference evidence="2 3" key="1">
    <citation type="submission" date="2023-06" db="EMBL/GenBank/DDBJ databases">
        <title>Microbacterium sp. nov., isolated from a waste landfill.</title>
        <authorList>
            <person name="Wen W."/>
        </authorList>
    </citation>
    <scope>NUCLEOTIDE SEQUENCE [LARGE SCALE GENOMIC DNA]</scope>
    <source>
        <strain evidence="2 3">ASV49</strain>
    </source>
</reference>
<evidence type="ECO:0000313" key="2">
    <source>
        <dbReference type="EMBL" id="MDL9981186.1"/>
    </source>
</evidence>
<dbReference type="Gene3D" id="2.60.300.12">
    <property type="entry name" value="HesB-like domain"/>
    <property type="match status" value="1"/>
</dbReference>
<name>A0ABT7N3A5_9MICO</name>
<organism evidence="2 3">
    <name type="scientific">Microbacterium candidum</name>
    <dbReference type="NCBI Taxonomy" id="3041922"/>
    <lineage>
        <taxon>Bacteria</taxon>
        <taxon>Bacillati</taxon>
        <taxon>Actinomycetota</taxon>
        <taxon>Actinomycetes</taxon>
        <taxon>Micrococcales</taxon>
        <taxon>Microbacteriaceae</taxon>
        <taxon>Microbacterium</taxon>
    </lineage>
</organism>
<evidence type="ECO:0000259" key="1">
    <source>
        <dbReference type="Pfam" id="PF01521"/>
    </source>
</evidence>